<dbReference type="OrthoDB" id="5754833at2"/>
<dbReference type="Gene3D" id="3.30.565.10">
    <property type="entry name" value="Histidine kinase-like ATPase, C-terminal domain"/>
    <property type="match status" value="1"/>
</dbReference>
<evidence type="ECO:0000313" key="6">
    <source>
        <dbReference type="EMBL" id="SEH93267.1"/>
    </source>
</evidence>
<reference evidence="7" key="1">
    <citation type="submission" date="2016-10" db="EMBL/GenBank/DDBJ databases">
        <authorList>
            <person name="Varghese N."/>
            <person name="Submissions S."/>
        </authorList>
    </citation>
    <scope>NUCLEOTIDE SEQUENCE [LARGE SCALE GENOMIC DNA]</scope>
    <source>
        <strain evidence="7">DSM 17616</strain>
    </source>
</reference>
<dbReference type="SMART" id="SM00448">
    <property type="entry name" value="REC"/>
    <property type="match status" value="1"/>
</dbReference>
<keyword evidence="4" id="KW-0812">Transmembrane</keyword>
<keyword evidence="1 2" id="KW-0597">Phosphoprotein</keyword>
<keyword evidence="3" id="KW-0175">Coiled coil</keyword>
<gene>
    <name evidence="6" type="ORF">SAMN05660691_02259</name>
</gene>
<dbReference type="InterPro" id="IPR001789">
    <property type="entry name" value="Sig_transdc_resp-reg_receiver"/>
</dbReference>
<keyword evidence="4" id="KW-1133">Transmembrane helix</keyword>
<proteinExistence type="predicted"/>
<feature type="transmembrane region" description="Helical" evidence="4">
    <location>
        <begin position="159"/>
        <end position="182"/>
    </location>
</feature>
<dbReference type="Pfam" id="PF00072">
    <property type="entry name" value="Response_reg"/>
    <property type="match status" value="1"/>
</dbReference>
<accession>A0A1H6LWV3</accession>
<dbReference type="AlphaFoldDB" id="A0A1H6LWV3"/>
<evidence type="ECO:0000256" key="3">
    <source>
        <dbReference type="SAM" id="Coils"/>
    </source>
</evidence>
<dbReference type="GO" id="GO:0000160">
    <property type="term" value="P:phosphorelay signal transduction system"/>
    <property type="evidence" value="ECO:0007669"/>
    <property type="project" value="InterPro"/>
</dbReference>
<dbReference type="SUPFAM" id="SSF52172">
    <property type="entry name" value="CheY-like"/>
    <property type="match status" value="1"/>
</dbReference>
<protein>
    <submittedName>
        <fullName evidence="6">Response regulator receiver domain-containing protein</fullName>
    </submittedName>
</protein>
<dbReference type="InterPro" id="IPR050956">
    <property type="entry name" value="2C_system_His_kinase"/>
</dbReference>
<name>A0A1H6LWV3_9GAMM</name>
<keyword evidence="4" id="KW-0472">Membrane</keyword>
<evidence type="ECO:0000256" key="2">
    <source>
        <dbReference type="PROSITE-ProRule" id="PRU00169"/>
    </source>
</evidence>
<evidence type="ECO:0000256" key="1">
    <source>
        <dbReference type="ARBA" id="ARBA00022553"/>
    </source>
</evidence>
<dbReference type="PANTHER" id="PTHR43719:SF28">
    <property type="entry name" value="PEROXIDE STRESS-ACTIVATED HISTIDINE KINASE MAK1-RELATED"/>
    <property type="match status" value="1"/>
</dbReference>
<organism evidence="6 7">
    <name type="scientific">Rheinheimera pacifica</name>
    <dbReference type="NCBI Taxonomy" id="173990"/>
    <lineage>
        <taxon>Bacteria</taxon>
        <taxon>Pseudomonadati</taxon>
        <taxon>Pseudomonadota</taxon>
        <taxon>Gammaproteobacteria</taxon>
        <taxon>Chromatiales</taxon>
        <taxon>Chromatiaceae</taxon>
        <taxon>Rheinheimera</taxon>
    </lineage>
</organism>
<sequence length="725" mass="80648">MTNYFRQLTLPWLIALSLMLLFTALWYHYESKIMQRAQVQQYTSSLQFSIRPLLTSKNPDLLKAQLNHLRYASVLPVGAIAVYSDSGRLISGTDKAALLPQFQPHHRQHEFHLWHEAGKLIAVQPMSSAASSGYEDVIAGQNDNYYIVVQLDAPGNYSVWLVPVLVVAMLGWAALLVMLSGIGRVSQRQQTDISLLVHKLSQLKQGQLNSRLDEDLVSELTPLKLALNELAGQQLNNRSRDDTEKNQLKQQITELTQSLASEKQQTAQLQRLYEQSKQKQQQQILQLRQLTQQQAVMPDNLLQQALHSQVMLAELTLATEPEPLTPLVLTEYVARQLPHYRNILAAQNLTLQLNEAAANAVYQLALPESLLTTLLTALLRLSSHSEGITELTLNMQLSVTGSAGSLLLSVTGNGDGLLASVRQQLVNPGLQSQHWQDSDSQIVTLITTKLNAVIEVQSLEGLGSTVSVRIPAADCQPVQVKRLNHLLLFDQQLARLTERKAALGSLVTHVAQSTDLAELQLKAKQYHYDAALIFLPAPTELAAWLELIQALKQNSKVFCYADPNCIQMWREALGVAITAEPFCLAELQQVETVDTVKLPRLLVVDDNPTNLAFIQMLLKQQPLELTTANCAQQALQLCTGQQFDVILLDIQLPDLHGTEVARQLRQMQEYQLTPILAFTAHALADEVASFKAAGMNDVIFKPLEVNKLQQILDWCSSAKTDNTGQ</sequence>
<feature type="domain" description="Response regulatory" evidence="5">
    <location>
        <begin position="600"/>
        <end position="716"/>
    </location>
</feature>
<dbReference type="Proteomes" id="UP000199371">
    <property type="component" value="Unassembled WGS sequence"/>
</dbReference>
<feature type="coiled-coil region" evidence="3">
    <location>
        <begin position="245"/>
        <end position="293"/>
    </location>
</feature>
<dbReference type="STRING" id="173990.SAMN05660691_02259"/>
<dbReference type="RefSeq" id="WP_143039951.1">
    <property type="nucleotide sequence ID" value="NZ_FNXF01000007.1"/>
</dbReference>
<dbReference type="SUPFAM" id="SSF55874">
    <property type="entry name" value="ATPase domain of HSP90 chaperone/DNA topoisomerase II/histidine kinase"/>
    <property type="match status" value="1"/>
</dbReference>
<keyword evidence="7" id="KW-1185">Reference proteome</keyword>
<feature type="transmembrane region" description="Helical" evidence="4">
    <location>
        <begin position="12"/>
        <end position="29"/>
    </location>
</feature>
<dbReference type="Gene3D" id="3.40.50.2300">
    <property type="match status" value="1"/>
</dbReference>
<evidence type="ECO:0000259" key="5">
    <source>
        <dbReference type="PROSITE" id="PS50110"/>
    </source>
</evidence>
<dbReference type="InterPro" id="IPR036890">
    <property type="entry name" value="HATPase_C_sf"/>
</dbReference>
<dbReference type="PANTHER" id="PTHR43719">
    <property type="entry name" value="TWO-COMPONENT HISTIDINE KINASE"/>
    <property type="match status" value="1"/>
</dbReference>
<dbReference type="CDD" id="cd17546">
    <property type="entry name" value="REC_hyHK_CKI1_RcsC-like"/>
    <property type="match status" value="1"/>
</dbReference>
<evidence type="ECO:0000256" key="4">
    <source>
        <dbReference type="SAM" id="Phobius"/>
    </source>
</evidence>
<feature type="modified residue" description="4-aspartylphosphate" evidence="2">
    <location>
        <position position="649"/>
    </location>
</feature>
<dbReference type="EMBL" id="FNXF01000007">
    <property type="protein sequence ID" value="SEH93267.1"/>
    <property type="molecule type" value="Genomic_DNA"/>
</dbReference>
<dbReference type="InterPro" id="IPR011006">
    <property type="entry name" value="CheY-like_superfamily"/>
</dbReference>
<dbReference type="PROSITE" id="PS50110">
    <property type="entry name" value="RESPONSE_REGULATORY"/>
    <property type="match status" value="1"/>
</dbReference>
<evidence type="ECO:0000313" key="7">
    <source>
        <dbReference type="Proteomes" id="UP000199371"/>
    </source>
</evidence>